<evidence type="ECO:0000259" key="1">
    <source>
        <dbReference type="Pfam" id="PF00156"/>
    </source>
</evidence>
<dbReference type="EMBL" id="CP026309">
    <property type="protein sequence ID" value="AUV83631.1"/>
    <property type="molecule type" value="Genomic_DNA"/>
</dbReference>
<dbReference type="RefSeq" id="WP_103427320.1">
    <property type="nucleotide sequence ID" value="NZ_CP026309.1"/>
</dbReference>
<reference evidence="2 3" key="1">
    <citation type="submission" date="2018-01" db="EMBL/GenBank/DDBJ databases">
        <title>Complete genome sequence of Salinigranum rubrum GX10T, an extremely halophilic archaeon isolated from a marine solar saltern.</title>
        <authorList>
            <person name="Han S."/>
        </authorList>
    </citation>
    <scope>NUCLEOTIDE SEQUENCE [LARGE SCALE GENOMIC DNA]</scope>
    <source>
        <strain evidence="2 3">GX10</strain>
    </source>
</reference>
<evidence type="ECO:0000313" key="2">
    <source>
        <dbReference type="EMBL" id="AUV83631.1"/>
    </source>
</evidence>
<feature type="domain" description="Phosphoribosyltransferase" evidence="1">
    <location>
        <begin position="8"/>
        <end position="193"/>
    </location>
</feature>
<dbReference type="InterPro" id="IPR000836">
    <property type="entry name" value="PRTase_dom"/>
</dbReference>
<gene>
    <name evidence="2" type="ORF">C2R22_19920</name>
</gene>
<dbReference type="Gene3D" id="3.40.50.2020">
    <property type="match status" value="1"/>
</dbReference>
<dbReference type="GO" id="GO:0016757">
    <property type="term" value="F:glycosyltransferase activity"/>
    <property type="evidence" value="ECO:0007669"/>
    <property type="project" value="UniProtKB-KW"/>
</dbReference>
<dbReference type="Gene3D" id="3.30.1310.20">
    <property type="entry name" value="PRTase-like"/>
    <property type="match status" value="1"/>
</dbReference>
<dbReference type="Pfam" id="PF00156">
    <property type="entry name" value="Pribosyltran"/>
    <property type="match status" value="1"/>
</dbReference>
<accession>A0A2I8VNX9</accession>
<keyword evidence="2" id="KW-0808">Transferase</keyword>
<protein>
    <submittedName>
        <fullName evidence="2">Phosphoribosyltransferase</fullName>
    </submittedName>
</protein>
<dbReference type="Proteomes" id="UP000236584">
    <property type="component" value="Chromosome"/>
</dbReference>
<dbReference type="OrthoDB" id="56536at2157"/>
<proteinExistence type="predicted"/>
<keyword evidence="3" id="KW-1185">Reference proteome</keyword>
<dbReference type="InterPro" id="IPR029057">
    <property type="entry name" value="PRTase-like"/>
</dbReference>
<dbReference type="AlphaFoldDB" id="A0A2I8VNX9"/>
<dbReference type="GeneID" id="35594410"/>
<dbReference type="CDD" id="cd06223">
    <property type="entry name" value="PRTases_typeI"/>
    <property type="match status" value="1"/>
</dbReference>
<sequence>MFADRSDAGERLADRLVEEGVDADLVLAIPRGGLPVGRVVADRLGAPLDVVVAVKLGAPGNPELALGAVAGDGSVWTNDEIVSRLGVDDAYLQEEQARAQAAASQKLREYRRGESLARLDGKRVVVVDDGLATGATALACVRQVQAAGADEVVLAVPVAAPDSTGRVRDEGARVVAVETPDSFGAVGQFYRDFRQVRDAEARSYLGERENEERGRGDRE</sequence>
<name>A0A2I8VNX9_9EURY</name>
<dbReference type="KEGG" id="srub:C2R22_19920"/>
<keyword evidence="2" id="KW-0328">Glycosyltransferase</keyword>
<dbReference type="SUPFAM" id="SSF53271">
    <property type="entry name" value="PRTase-like"/>
    <property type="match status" value="1"/>
</dbReference>
<evidence type="ECO:0000313" key="3">
    <source>
        <dbReference type="Proteomes" id="UP000236584"/>
    </source>
</evidence>
<organism evidence="2 3">
    <name type="scientific">Salinigranum rubrum</name>
    <dbReference type="NCBI Taxonomy" id="755307"/>
    <lineage>
        <taxon>Archaea</taxon>
        <taxon>Methanobacteriati</taxon>
        <taxon>Methanobacteriota</taxon>
        <taxon>Stenosarchaea group</taxon>
        <taxon>Halobacteria</taxon>
        <taxon>Halobacteriales</taxon>
        <taxon>Haloferacaceae</taxon>
        <taxon>Salinigranum</taxon>
    </lineage>
</organism>